<dbReference type="InterPro" id="IPR006043">
    <property type="entry name" value="NCS2"/>
</dbReference>
<dbReference type="GO" id="GO:0005886">
    <property type="term" value="C:plasma membrane"/>
    <property type="evidence" value="ECO:0007669"/>
    <property type="project" value="UniProtKB-SubCell"/>
</dbReference>
<feature type="transmembrane region" description="Helical" evidence="9">
    <location>
        <begin position="12"/>
        <end position="34"/>
    </location>
</feature>
<keyword evidence="3 8" id="KW-0813">Transport</keyword>
<comment type="subcellular location">
    <subcellularLocation>
        <location evidence="1 8">Cell membrane</location>
        <topology evidence="1 8">Multi-pass membrane protein</topology>
    </subcellularLocation>
</comment>
<dbReference type="InterPro" id="IPR045018">
    <property type="entry name" value="Azg-like"/>
</dbReference>
<accession>C0E956</accession>
<sequence length="470" mass="49499">MEKFFHLKEHGTNIRTEVIAGITTFVTMAYILFVNPDMLSHGDSRIYNGVLFATCISAFIGTLLMGLWAKIPFAQASGMGLNAFFSFSVMPAMASLSGDPSLSAVDQYQMALAVVFISGIFFILITLFGVREAIVQAIPHNIKLAISGGIGLFIAFVGLQGAGIVVASDSTLVSLAAFSNLFSGDAASKQALLGAVLAVVGLILIAALAHFRVKGAILIGIVSTTILCYLTGAAHLPEGNLFSFNLGQQTRDFVEVSFFKMDFTTIFAGRGFWQSIATILILVVSFSLVDMFNTIGTLIGTAKQAGLLDENGRMPQMKQALMCDAVATTAGAALGTSTVTTYVESGAGIGEGGRTGLTSVVTSLFFLAALLFAPFAGLVPSAATAPALIYVGALMMNGMKELDFSDPTEAIPAFLTIVLMPLTYSISNGIAFGLISYLLIKLLCGKVREIHPVTAILGVFFLISFFVSIA</sequence>
<evidence type="ECO:0000256" key="9">
    <source>
        <dbReference type="SAM" id="Phobius"/>
    </source>
</evidence>
<dbReference type="eggNOG" id="COG2252">
    <property type="taxonomic scope" value="Bacteria"/>
</dbReference>
<dbReference type="InterPro" id="IPR026033">
    <property type="entry name" value="Azg-like_bact_archaea"/>
</dbReference>
<feature type="transmembrane region" description="Helical" evidence="9">
    <location>
        <begin position="142"/>
        <end position="167"/>
    </location>
</feature>
<feature type="transmembrane region" description="Helical" evidence="9">
    <location>
        <begin position="411"/>
        <end position="440"/>
    </location>
</feature>
<keyword evidence="4 8" id="KW-1003">Cell membrane</keyword>
<dbReference type="STRING" id="537013.CLOSTMETH_00354"/>
<organism evidence="10 11">
    <name type="scientific">[Clostridium] methylpentosum DSM 5476</name>
    <dbReference type="NCBI Taxonomy" id="537013"/>
    <lineage>
        <taxon>Bacteria</taxon>
        <taxon>Bacillati</taxon>
        <taxon>Bacillota</taxon>
        <taxon>Clostridia</taxon>
        <taxon>Eubacteriales</taxon>
        <taxon>Oscillospiraceae</taxon>
        <taxon>Oscillospiraceae incertae sedis</taxon>
    </lineage>
</organism>
<evidence type="ECO:0000256" key="8">
    <source>
        <dbReference type="PIRNR" id="PIRNR005353"/>
    </source>
</evidence>
<feature type="transmembrane region" description="Helical" evidence="9">
    <location>
        <begin position="364"/>
        <end position="391"/>
    </location>
</feature>
<reference evidence="10 11" key="2">
    <citation type="submission" date="2009-02" db="EMBL/GenBank/DDBJ databases">
        <title>Draft genome sequence of Clostridium methylpentosum (DSM 5476).</title>
        <authorList>
            <person name="Sudarsanam P."/>
            <person name="Ley R."/>
            <person name="Guruge J."/>
            <person name="Turnbaugh P.J."/>
            <person name="Mahowald M."/>
            <person name="Liep D."/>
            <person name="Gordon J."/>
        </authorList>
    </citation>
    <scope>NUCLEOTIDE SEQUENCE [LARGE SCALE GENOMIC DNA]</scope>
    <source>
        <strain evidence="10 11">DSM 5476</strain>
    </source>
</reference>
<proteinExistence type="inferred from homology"/>
<dbReference type="GO" id="GO:0005345">
    <property type="term" value="F:purine nucleobase transmembrane transporter activity"/>
    <property type="evidence" value="ECO:0007669"/>
    <property type="project" value="TreeGrafter"/>
</dbReference>
<evidence type="ECO:0000256" key="1">
    <source>
        <dbReference type="ARBA" id="ARBA00004651"/>
    </source>
</evidence>
<evidence type="ECO:0000256" key="2">
    <source>
        <dbReference type="ARBA" id="ARBA00005697"/>
    </source>
</evidence>
<keyword evidence="6 8" id="KW-1133">Transmembrane helix</keyword>
<dbReference type="PANTHER" id="PTHR43337:SF1">
    <property type="entry name" value="XANTHINE_URACIL PERMEASE C887.17-RELATED"/>
    <property type="match status" value="1"/>
</dbReference>
<feature type="transmembrane region" description="Helical" evidence="9">
    <location>
        <begin position="187"/>
        <end position="209"/>
    </location>
</feature>
<protein>
    <submittedName>
        <fullName evidence="10">Putative permease</fullName>
    </submittedName>
</protein>
<keyword evidence="11" id="KW-1185">Reference proteome</keyword>
<dbReference type="AlphaFoldDB" id="C0E956"/>
<name>C0E956_9FIRM</name>
<feature type="transmembrane region" description="Helical" evidence="9">
    <location>
        <begin position="110"/>
        <end position="130"/>
    </location>
</feature>
<feature type="transmembrane region" description="Helical" evidence="9">
    <location>
        <begin position="46"/>
        <end position="69"/>
    </location>
</feature>
<feature type="transmembrane region" description="Helical" evidence="9">
    <location>
        <begin position="452"/>
        <end position="469"/>
    </location>
</feature>
<evidence type="ECO:0000256" key="4">
    <source>
        <dbReference type="ARBA" id="ARBA00022475"/>
    </source>
</evidence>
<evidence type="ECO:0000256" key="6">
    <source>
        <dbReference type="ARBA" id="ARBA00022989"/>
    </source>
</evidence>
<comment type="caution">
    <text evidence="10">The sequence shown here is derived from an EMBL/GenBank/DDBJ whole genome shotgun (WGS) entry which is preliminary data.</text>
</comment>
<dbReference type="HOGENOM" id="CLU_024508_0_1_9"/>
<dbReference type="PANTHER" id="PTHR43337">
    <property type="entry name" value="XANTHINE/URACIL PERMEASE C887.17-RELATED"/>
    <property type="match status" value="1"/>
</dbReference>
<dbReference type="Proteomes" id="UP000003340">
    <property type="component" value="Unassembled WGS sequence"/>
</dbReference>
<feature type="transmembrane region" description="Helical" evidence="9">
    <location>
        <begin position="216"/>
        <end position="236"/>
    </location>
</feature>
<evidence type="ECO:0000256" key="3">
    <source>
        <dbReference type="ARBA" id="ARBA00022448"/>
    </source>
</evidence>
<comment type="similarity">
    <text evidence="2 8">Belongs to the nucleobase:cation symporter-2 (NCS2) (TC 2.A.40) family. Azg-like subfamily.</text>
</comment>
<dbReference type="PIRSF" id="PIRSF005353">
    <property type="entry name" value="PbuG"/>
    <property type="match status" value="1"/>
</dbReference>
<evidence type="ECO:0000256" key="5">
    <source>
        <dbReference type="ARBA" id="ARBA00022692"/>
    </source>
</evidence>
<evidence type="ECO:0000313" key="11">
    <source>
        <dbReference type="Proteomes" id="UP000003340"/>
    </source>
</evidence>
<evidence type="ECO:0000256" key="7">
    <source>
        <dbReference type="ARBA" id="ARBA00023136"/>
    </source>
</evidence>
<keyword evidence="5 8" id="KW-0812">Transmembrane</keyword>
<gene>
    <name evidence="10" type="ORF">CLOSTMETH_00354</name>
</gene>
<keyword evidence="7 8" id="KW-0472">Membrane</keyword>
<reference evidence="10 11" key="1">
    <citation type="submission" date="2009-01" db="EMBL/GenBank/DDBJ databases">
        <authorList>
            <person name="Fulton L."/>
            <person name="Clifton S."/>
            <person name="Fulton B."/>
            <person name="Xu J."/>
            <person name="Minx P."/>
            <person name="Pepin K.H."/>
            <person name="Johnson M."/>
            <person name="Bhonagiri V."/>
            <person name="Nash W.E."/>
            <person name="Mardis E.R."/>
            <person name="Wilson R.K."/>
        </authorList>
    </citation>
    <scope>NUCLEOTIDE SEQUENCE [LARGE SCALE GENOMIC DNA]</scope>
    <source>
        <strain evidence="10 11">DSM 5476</strain>
    </source>
</reference>
<feature type="transmembrane region" description="Helical" evidence="9">
    <location>
        <begin position="271"/>
        <end position="289"/>
    </location>
</feature>
<evidence type="ECO:0000313" key="10">
    <source>
        <dbReference type="EMBL" id="EEG31998.1"/>
    </source>
</evidence>
<dbReference type="Pfam" id="PF00860">
    <property type="entry name" value="Xan_ur_permease"/>
    <property type="match status" value="1"/>
</dbReference>
<dbReference type="EMBL" id="ACEC01000017">
    <property type="protein sequence ID" value="EEG31998.1"/>
    <property type="molecule type" value="Genomic_DNA"/>
</dbReference>